<dbReference type="AlphaFoldDB" id="A0AA48GNZ8"/>
<dbReference type="InterPro" id="IPR036868">
    <property type="entry name" value="TusA-like_sf"/>
</dbReference>
<dbReference type="SUPFAM" id="SSF64307">
    <property type="entry name" value="SirA-like"/>
    <property type="match status" value="1"/>
</dbReference>
<proteinExistence type="predicted"/>
<gene>
    <name evidence="2" type="ORF">METEAL_40960</name>
</gene>
<dbReference type="NCBIfam" id="TIGR03527">
    <property type="entry name" value="selenium_YedF"/>
    <property type="match status" value="1"/>
</dbReference>
<organism evidence="2 3">
    <name type="scientific">Mesoterricola silvestris</name>
    <dbReference type="NCBI Taxonomy" id="2927979"/>
    <lineage>
        <taxon>Bacteria</taxon>
        <taxon>Pseudomonadati</taxon>
        <taxon>Acidobacteriota</taxon>
        <taxon>Holophagae</taxon>
        <taxon>Holophagales</taxon>
        <taxon>Holophagaceae</taxon>
        <taxon>Mesoterricola</taxon>
    </lineage>
</organism>
<protein>
    <submittedName>
        <fullName evidence="2">Sulfurtransferase-like selenium metabolism protein YedF</fullName>
    </submittedName>
</protein>
<dbReference type="InterPro" id="IPR001455">
    <property type="entry name" value="TusA-like"/>
</dbReference>
<evidence type="ECO:0000259" key="1">
    <source>
        <dbReference type="Pfam" id="PF01206"/>
    </source>
</evidence>
<reference evidence="3" key="1">
    <citation type="journal article" date="2023" name="Int. J. Syst. Evol. Microbiol.">
        <title>Mesoterricola silvestris gen. nov., sp. nov., Mesoterricola sediminis sp. nov., Geothrix oryzae sp. nov., Geothrix edaphica sp. nov., Geothrix rubra sp. nov., and Geothrix limicola sp. nov., six novel members of Acidobacteriota isolated from soils.</title>
        <authorList>
            <person name="Itoh H."/>
            <person name="Sugisawa Y."/>
            <person name="Mise K."/>
            <person name="Xu Z."/>
            <person name="Kuniyasu M."/>
            <person name="Ushijima N."/>
            <person name="Kawano K."/>
            <person name="Kobayashi E."/>
            <person name="Shiratori Y."/>
            <person name="Masuda Y."/>
            <person name="Senoo K."/>
        </authorList>
    </citation>
    <scope>NUCLEOTIDE SEQUENCE [LARGE SCALE GENOMIC DNA]</scope>
    <source>
        <strain evidence="3">W79</strain>
    </source>
</reference>
<dbReference type="SUPFAM" id="SSF75169">
    <property type="entry name" value="DsrEFH-like"/>
    <property type="match status" value="1"/>
</dbReference>
<dbReference type="CDD" id="cd03421">
    <property type="entry name" value="SirA_like_N"/>
    <property type="match status" value="1"/>
</dbReference>
<keyword evidence="3" id="KW-1185">Reference proteome</keyword>
<dbReference type="InterPro" id="IPR019870">
    <property type="entry name" value="Se_metab_YedF"/>
</dbReference>
<evidence type="ECO:0000313" key="3">
    <source>
        <dbReference type="Proteomes" id="UP001238179"/>
    </source>
</evidence>
<dbReference type="RefSeq" id="WP_316413602.1">
    <property type="nucleotide sequence ID" value="NZ_AP027080.1"/>
</dbReference>
<dbReference type="EMBL" id="AP027080">
    <property type="protein sequence ID" value="BDU74922.1"/>
    <property type="molecule type" value="Genomic_DNA"/>
</dbReference>
<dbReference type="Gene3D" id="3.30.110.40">
    <property type="entry name" value="TusA-like domain"/>
    <property type="match status" value="1"/>
</dbReference>
<sequence>MNPTPRILDARGLPCPQPVILAKNALAAGDVDALEILVDNAAARENLTKFAAYAHCAVECAQGEAGEIRVLLRPSGPVPGPAPQPSPAVPAAAGAATVLITSDGIGSASPELAHLLMRGFLFTLTECDAPPARIIFMNAGVRLALEGSDSLEHLRKAAGRGVDVIACGTCLEYLGVTEALGVGRISNMYEIATHLLQGPTVHLG</sequence>
<dbReference type="Pfam" id="PF01206">
    <property type="entry name" value="TusA"/>
    <property type="match status" value="1"/>
</dbReference>
<dbReference type="Proteomes" id="UP001238179">
    <property type="component" value="Chromosome"/>
</dbReference>
<name>A0AA48GNZ8_9BACT</name>
<feature type="domain" description="UPF0033" evidence="1">
    <location>
        <begin position="7"/>
        <end position="73"/>
    </location>
</feature>
<dbReference type="KEGG" id="msil:METEAL_40960"/>
<evidence type="ECO:0000313" key="2">
    <source>
        <dbReference type="EMBL" id="BDU74922.1"/>
    </source>
</evidence>
<accession>A0AA48GNZ8</accession>
<dbReference type="InterPro" id="IPR027396">
    <property type="entry name" value="DsrEFH-like"/>
</dbReference>